<sequence length="301" mass="31999">MDLPPSELPPPDLVEIASRHGCSGLVPVGSGLEFAVFRATAADGSGVVLRTPVGGRFQGNANDPVVDTRALLRWENAVTKHVAGFGIPVATPRALVLGDRDVLISDYLPDDGTGAGQAGLGALLRRLHDIPPPTAAPPHPAKMSTVDFLVRRITQRWAGLRAIVPDLPAAPAVPALRATLAGARVTSLVHLDVRAANLRCVGGTVRGLLDWSNALISEPLLELARVAEFALLPANGIDFHRVLAAYGTPEPTGARYWLYRLDAALMLALVFTSEAPDPVAGARAVDRLVDVRARLLRHWDR</sequence>
<accession>A0A1Q9LMI8</accession>
<feature type="domain" description="Aminoglycoside phosphotransferase" evidence="1">
    <location>
        <begin position="26"/>
        <end position="254"/>
    </location>
</feature>
<evidence type="ECO:0000313" key="2">
    <source>
        <dbReference type="EMBL" id="OLR93252.1"/>
    </source>
</evidence>
<protein>
    <recommendedName>
        <fullName evidence="1">Aminoglycoside phosphotransferase domain-containing protein</fullName>
    </recommendedName>
</protein>
<evidence type="ECO:0000313" key="3">
    <source>
        <dbReference type="Proteomes" id="UP000186040"/>
    </source>
</evidence>
<dbReference type="InterPro" id="IPR002575">
    <property type="entry name" value="Aminoglycoside_PTrfase"/>
</dbReference>
<dbReference type="AlphaFoldDB" id="A0A1Q9LMI8"/>
<organism evidence="2 3">
    <name type="scientific">Actinokineospora bangkokensis</name>
    <dbReference type="NCBI Taxonomy" id="1193682"/>
    <lineage>
        <taxon>Bacteria</taxon>
        <taxon>Bacillati</taxon>
        <taxon>Actinomycetota</taxon>
        <taxon>Actinomycetes</taxon>
        <taxon>Pseudonocardiales</taxon>
        <taxon>Pseudonocardiaceae</taxon>
        <taxon>Actinokineospora</taxon>
    </lineage>
</organism>
<dbReference type="SUPFAM" id="SSF56112">
    <property type="entry name" value="Protein kinase-like (PK-like)"/>
    <property type="match status" value="1"/>
</dbReference>
<name>A0A1Q9LMI8_9PSEU</name>
<dbReference type="Proteomes" id="UP000186040">
    <property type="component" value="Unassembled WGS sequence"/>
</dbReference>
<comment type="caution">
    <text evidence="2">The sequence shown here is derived from an EMBL/GenBank/DDBJ whole genome shotgun (WGS) entry which is preliminary data.</text>
</comment>
<evidence type="ECO:0000259" key="1">
    <source>
        <dbReference type="Pfam" id="PF01636"/>
    </source>
</evidence>
<dbReference type="InterPro" id="IPR011009">
    <property type="entry name" value="Kinase-like_dom_sf"/>
</dbReference>
<gene>
    <name evidence="2" type="ORF">BJP25_17355</name>
</gene>
<dbReference type="EMBL" id="MKQR01000011">
    <property type="protein sequence ID" value="OLR93252.1"/>
    <property type="molecule type" value="Genomic_DNA"/>
</dbReference>
<dbReference type="Pfam" id="PF01636">
    <property type="entry name" value="APH"/>
    <property type="match status" value="1"/>
</dbReference>
<dbReference type="RefSeq" id="WP_075974956.1">
    <property type="nucleotide sequence ID" value="NZ_MKQR01000011.1"/>
</dbReference>
<keyword evidence="3" id="KW-1185">Reference proteome</keyword>
<dbReference type="OrthoDB" id="334783at2"/>
<reference evidence="2 3" key="1">
    <citation type="submission" date="2016-10" db="EMBL/GenBank/DDBJ databases">
        <title>The Draft Genome Sequence of Actinokineospora bangkokensis 44EHWT reveals the biosynthetic pathway of antifungal compounds Thailandins with unusual extender unit butylmalonyl-CoA.</title>
        <authorList>
            <person name="Greule A."/>
            <person name="Intra B."/>
            <person name="Flemming S."/>
            <person name="Rommel M.G."/>
            <person name="Panbangred W."/>
            <person name="Bechthold A."/>
        </authorList>
    </citation>
    <scope>NUCLEOTIDE SEQUENCE [LARGE SCALE GENOMIC DNA]</scope>
    <source>
        <strain evidence="2 3">44EHW</strain>
    </source>
</reference>
<proteinExistence type="predicted"/>
<dbReference type="Gene3D" id="3.90.1200.10">
    <property type="match status" value="1"/>
</dbReference>
<dbReference type="STRING" id="1193682.BJP25_17355"/>